<organism evidence="2 3">
    <name type="scientific">Novipirellula caenicola</name>
    <dbReference type="NCBI Taxonomy" id="1536901"/>
    <lineage>
        <taxon>Bacteria</taxon>
        <taxon>Pseudomonadati</taxon>
        <taxon>Planctomycetota</taxon>
        <taxon>Planctomycetia</taxon>
        <taxon>Pirellulales</taxon>
        <taxon>Pirellulaceae</taxon>
        <taxon>Novipirellula</taxon>
    </lineage>
</organism>
<sequence>MRKHEIPNTKTPRSRNRGGSITITGLEVAKPCQVRSIQPKAGQEDGGGRKLFARSCRGHSLHQKRTASETKQKDKRRKVKKGGTTRIQGRSQTAIAVTFFCRTNLSVLQPPLSAEHSSLLTPHSVSPCLPHSLPSPRTPLRMPYLPGHETWLSRNSERSRRSRSREPITQSLPE</sequence>
<keyword evidence="3" id="KW-1185">Reference proteome</keyword>
<dbReference type="EMBL" id="BAABRO010000001">
    <property type="protein sequence ID" value="GAA5504607.1"/>
    <property type="molecule type" value="Genomic_DNA"/>
</dbReference>
<evidence type="ECO:0000313" key="3">
    <source>
        <dbReference type="Proteomes" id="UP001416858"/>
    </source>
</evidence>
<feature type="region of interest" description="Disordered" evidence="1">
    <location>
        <begin position="151"/>
        <end position="174"/>
    </location>
</feature>
<feature type="region of interest" description="Disordered" evidence="1">
    <location>
        <begin position="1"/>
        <end position="23"/>
    </location>
</feature>
<reference evidence="2 3" key="1">
    <citation type="submission" date="2024-02" db="EMBL/GenBank/DDBJ databases">
        <title>Rhodopirellula caenicola NBRC 110016.</title>
        <authorList>
            <person name="Ichikawa N."/>
            <person name="Katano-Makiyama Y."/>
            <person name="Hidaka K."/>
        </authorList>
    </citation>
    <scope>NUCLEOTIDE SEQUENCE [LARGE SCALE GENOMIC DNA]</scope>
    <source>
        <strain evidence="2 3">NBRC 110016</strain>
    </source>
</reference>
<accession>A0ABP9VLP5</accession>
<protein>
    <submittedName>
        <fullName evidence="2">Uncharacterized protein</fullName>
    </submittedName>
</protein>
<comment type="caution">
    <text evidence="2">The sequence shown here is derived from an EMBL/GenBank/DDBJ whole genome shotgun (WGS) entry which is preliminary data.</text>
</comment>
<feature type="region of interest" description="Disordered" evidence="1">
    <location>
        <begin position="57"/>
        <end position="88"/>
    </location>
</feature>
<evidence type="ECO:0000313" key="2">
    <source>
        <dbReference type="EMBL" id="GAA5504607.1"/>
    </source>
</evidence>
<gene>
    <name evidence="2" type="ORF">Rcae01_00046</name>
</gene>
<evidence type="ECO:0000256" key="1">
    <source>
        <dbReference type="SAM" id="MobiDB-lite"/>
    </source>
</evidence>
<dbReference type="Proteomes" id="UP001416858">
    <property type="component" value="Unassembled WGS sequence"/>
</dbReference>
<name>A0ABP9VLP5_9BACT</name>
<proteinExistence type="predicted"/>
<feature type="compositionally biased region" description="Basic residues" evidence="1">
    <location>
        <begin position="73"/>
        <end position="83"/>
    </location>
</feature>